<proteinExistence type="predicted"/>
<dbReference type="InterPro" id="IPR013514">
    <property type="entry name" value="DUF3199_YqbG"/>
</dbReference>
<accession>A0AAW7ZDK0</accession>
<dbReference type="InterPro" id="IPR036558">
    <property type="entry name" value="YqbG-like_sf"/>
</dbReference>
<dbReference type="SUPFAM" id="SSF116915">
    <property type="entry name" value="Hypothetical protein YqbG"/>
    <property type="match status" value="1"/>
</dbReference>
<keyword evidence="2" id="KW-1185">Reference proteome</keyword>
<dbReference type="Proteomes" id="UP001172911">
    <property type="component" value="Unassembled WGS sequence"/>
</dbReference>
<protein>
    <submittedName>
        <fullName evidence="1">DUF3199 family protein</fullName>
    </submittedName>
</protein>
<reference evidence="1" key="2">
    <citation type="submission" date="2023-03" db="EMBL/GenBank/DDBJ databases">
        <authorList>
            <person name="Zhang Z."/>
        </authorList>
    </citation>
    <scope>NUCLEOTIDE SEQUENCE</scope>
    <source>
        <strain evidence="1">DSA</strain>
    </source>
</reference>
<gene>
    <name evidence="1" type="ORF">P6N53_07865</name>
</gene>
<dbReference type="EMBL" id="JARPTC010000010">
    <property type="protein sequence ID" value="MDO7787131.1"/>
    <property type="molecule type" value="Genomic_DNA"/>
</dbReference>
<dbReference type="Pfam" id="PF11436">
    <property type="entry name" value="DUF3199"/>
    <property type="match status" value="1"/>
</dbReference>
<dbReference type="Gene3D" id="1.10.3230.10">
    <property type="entry name" value="YqbG-like"/>
    <property type="match status" value="1"/>
</dbReference>
<evidence type="ECO:0000313" key="1">
    <source>
        <dbReference type="EMBL" id="MDO7787131.1"/>
    </source>
</evidence>
<name>A0AAW7ZDK0_9FIRM</name>
<comment type="caution">
    <text evidence="1">The sequence shown here is derived from an EMBL/GenBank/DDBJ whole genome shotgun (WGS) entry which is preliminary data.</text>
</comment>
<reference evidence="1" key="1">
    <citation type="journal article" date="2023" name="J. Hazard. Mater.">
        <title>Anaerobic biodegradation of pyrene and benzo[a]pyrene by a new sulfate-reducing Desulforamulus aquiferis strain DSA.</title>
        <authorList>
            <person name="Zhang Z."/>
            <person name="Sun J."/>
            <person name="Gong X."/>
            <person name="Wang C."/>
            <person name="Wang H."/>
        </authorList>
    </citation>
    <scope>NUCLEOTIDE SEQUENCE</scope>
    <source>
        <strain evidence="1">DSA</strain>
    </source>
</reference>
<evidence type="ECO:0000313" key="2">
    <source>
        <dbReference type="Proteomes" id="UP001172911"/>
    </source>
</evidence>
<dbReference type="CDD" id="cd08053">
    <property type="entry name" value="Yqbg"/>
    <property type="match status" value="1"/>
</dbReference>
<dbReference type="AlphaFoldDB" id="A0AAW7ZDK0"/>
<dbReference type="RefSeq" id="WP_304542276.1">
    <property type="nucleotide sequence ID" value="NZ_JARPTC010000010.1"/>
</dbReference>
<organism evidence="1 2">
    <name type="scientific">Desulforamulus aquiferis</name>
    <dbReference type="NCBI Taxonomy" id="1397668"/>
    <lineage>
        <taxon>Bacteria</taxon>
        <taxon>Bacillati</taxon>
        <taxon>Bacillota</taxon>
        <taxon>Clostridia</taxon>
        <taxon>Eubacteriales</taxon>
        <taxon>Peptococcaceae</taxon>
        <taxon>Desulforamulus</taxon>
    </lineage>
</organism>
<sequence length="128" mass="14133">MPLITAQQVKDYSVFEAVKGRPDALLGYDILQAETEVFQEVGHKFDSVEYPTLPQEVELALVKLTEYYALVNSDESIAKGYKSEKIGDYSYTLGDGTVVQKPAISSLLSAYIKSSPGSGKVNFRMRSI</sequence>